<dbReference type="GeneID" id="54366471"/>
<evidence type="ECO:0000313" key="3">
    <source>
        <dbReference type="RefSeq" id="XP_033457227.1"/>
    </source>
</evidence>
<feature type="compositionally biased region" description="Polar residues" evidence="1">
    <location>
        <begin position="49"/>
        <end position="61"/>
    </location>
</feature>
<feature type="compositionally biased region" description="Basic and acidic residues" evidence="1">
    <location>
        <begin position="597"/>
        <end position="629"/>
    </location>
</feature>
<feature type="region of interest" description="Disordered" evidence="1">
    <location>
        <begin position="34"/>
        <end position="120"/>
    </location>
</feature>
<feature type="compositionally biased region" description="Polar residues" evidence="1">
    <location>
        <begin position="381"/>
        <end position="400"/>
    </location>
</feature>
<protein>
    <recommendedName>
        <fullName evidence="4">Carboxylesterase family protein</fullName>
    </recommendedName>
</protein>
<accession>A0A6J3LWQ3</accession>
<reference evidence="3" key="3">
    <citation type="submission" date="2025-08" db="UniProtKB">
        <authorList>
            <consortium name="RefSeq"/>
        </authorList>
    </citation>
    <scope>IDENTIFICATION</scope>
    <source>
        <strain evidence="3">CBS 342.82</strain>
    </source>
</reference>
<feature type="region of interest" description="Disordered" evidence="1">
    <location>
        <begin position="458"/>
        <end position="583"/>
    </location>
</feature>
<feature type="compositionally biased region" description="Basic and acidic residues" evidence="1">
    <location>
        <begin position="332"/>
        <end position="344"/>
    </location>
</feature>
<sequence length="639" mass="68711">MPRMTRARAAEVAEQLHIDPDVSLEARNDDYISIDENTAETRPPLGEITGNSLSIANQNDAVENKSIGKSQRRVRKSPNASTTQAETTSDQVDEHSGKPYKIMSESSSAPKTSTRKRSMDDLTKHYNDCKYASAYMGSGSSKSHDANAGDASTVQITHMSHLPTTDDIESKSPTLDIGNSAEKLSKSVSLSNGVAAKEEFLDNVESDVVKSNMPIAMQTVRSPSPVRLSTPQSQKSFNTVDSGYSASKYDDLEAAACQVTTPRSLSTVRYTLEDSVRANTLVEHDADVQVTPPGSVKSLDYTFEESLREIEILEQVVNAISPRASNTPTFPEKPESLEKPEFKKSNPVVRATKASQARISLAHGPKDAPRPPALGRPRQSIGPQDQSRTVSGSSADSGSLTPKKEVIIPHSKPRPMSMAFPAPAPLLKSTKAPTQSTFQLPGEVVAAKLKAAKEARLAKEAEESKKKPFKARPVPASLSKAPAVRQTNSSIAREQRISGKPIELVNGIHRPMSVADSHHSRSASVSRPFPPKSAVNAPSQLRSSTAMAFNLDSSSNSRPPSVAQSNRSGAGGSSGNAIISKGKEVYNRPAQLLAAAEQERREKEEATKKARAEAAARSRALSREWAEKQKAKKVALPAA</sequence>
<keyword evidence="2" id="KW-1185">Reference proteome</keyword>
<reference evidence="3" key="2">
    <citation type="submission" date="2020-04" db="EMBL/GenBank/DDBJ databases">
        <authorList>
            <consortium name="NCBI Genome Project"/>
        </authorList>
    </citation>
    <scope>NUCLEOTIDE SEQUENCE</scope>
    <source>
        <strain evidence="3">CBS 342.82</strain>
    </source>
</reference>
<dbReference type="AlphaFoldDB" id="A0A6J3LWQ3"/>
<dbReference type="RefSeq" id="XP_033457227.1">
    <property type="nucleotide sequence ID" value="XM_033608671.1"/>
</dbReference>
<dbReference type="Proteomes" id="UP000504637">
    <property type="component" value="Unplaced"/>
</dbReference>
<proteinExistence type="predicted"/>
<gene>
    <name evidence="3" type="ORF">K489DRAFT_49033</name>
</gene>
<feature type="region of interest" description="Disordered" evidence="1">
    <location>
        <begin position="596"/>
        <end position="639"/>
    </location>
</feature>
<feature type="compositionally biased region" description="Polar residues" evidence="1">
    <location>
        <begin position="78"/>
        <end position="90"/>
    </location>
</feature>
<feature type="region of interest" description="Disordered" evidence="1">
    <location>
        <begin position="323"/>
        <end position="432"/>
    </location>
</feature>
<organism evidence="3">
    <name type="scientific">Dissoconium aciculare CBS 342.82</name>
    <dbReference type="NCBI Taxonomy" id="1314786"/>
    <lineage>
        <taxon>Eukaryota</taxon>
        <taxon>Fungi</taxon>
        <taxon>Dikarya</taxon>
        <taxon>Ascomycota</taxon>
        <taxon>Pezizomycotina</taxon>
        <taxon>Dothideomycetes</taxon>
        <taxon>Dothideomycetidae</taxon>
        <taxon>Mycosphaerellales</taxon>
        <taxon>Dissoconiaceae</taxon>
        <taxon>Dissoconium</taxon>
    </lineage>
</organism>
<name>A0A6J3LWQ3_9PEZI</name>
<reference evidence="3" key="1">
    <citation type="submission" date="2020-01" db="EMBL/GenBank/DDBJ databases">
        <authorList>
            <consortium name="DOE Joint Genome Institute"/>
            <person name="Haridas S."/>
            <person name="Albert R."/>
            <person name="Binder M."/>
            <person name="Bloem J."/>
            <person name="Labutti K."/>
            <person name="Salamov A."/>
            <person name="Andreopoulos B."/>
            <person name="Baker S.E."/>
            <person name="Barry K."/>
            <person name="Bills G."/>
            <person name="Bluhm B.H."/>
            <person name="Cannon C."/>
            <person name="Castanera R."/>
            <person name="Culley D.E."/>
            <person name="Daum C."/>
            <person name="Ezra D."/>
            <person name="Gonzalez J.B."/>
            <person name="Henrissat B."/>
            <person name="Kuo A."/>
            <person name="Liang C."/>
            <person name="Lipzen A."/>
            <person name="Lutzoni F."/>
            <person name="Magnuson J."/>
            <person name="Mondo S."/>
            <person name="Nolan M."/>
            <person name="Ohm R."/>
            <person name="Pangilinan J."/>
            <person name="Park H.-J."/>
            <person name="Ramirez L."/>
            <person name="Alfaro M."/>
            <person name="Sun H."/>
            <person name="Tritt A."/>
            <person name="Yoshinaga Y."/>
            <person name="Zwiers L.-H."/>
            <person name="Turgeon B.G."/>
            <person name="Goodwin S.B."/>
            <person name="Spatafora J.W."/>
            <person name="Crous P.W."/>
            <person name="Grigoriev I.V."/>
        </authorList>
    </citation>
    <scope>NUCLEOTIDE SEQUENCE</scope>
    <source>
        <strain evidence="3">CBS 342.82</strain>
    </source>
</reference>
<evidence type="ECO:0000256" key="1">
    <source>
        <dbReference type="SAM" id="MobiDB-lite"/>
    </source>
</evidence>
<feature type="compositionally biased region" description="Polar residues" evidence="1">
    <location>
        <begin position="536"/>
        <end position="564"/>
    </location>
</feature>
<dbReference type="OrthoDB" id="3946796at2759"/>
<evidence type="ECO:0008006" key="4">
    <source>
        <dbReference type="Google" id="ProtNLM"/>
    </source>
</evidence>
<evidence type="ECO:0000313" key="2">
    <source>
        <dbReference type="Proteomes" id="UP000504637"/>
    </source>
</evidence>